<dbReference type="AlphaFoldDB" id="A0A6I5RTG8"/>
<keyword evidence="3" id="KW-1185">Reference proteome</keyword>
<keyword evidence="1" id="KW-0472">Membrane</keyword>
<sequence>MRWYWQLLFAKVWLAAVFLLLSLVGIAVVLFRVSVEAGVPGGQRVLAFMAGTFILALWMCILNMLMPRRRPEQETPQ</sequence>
<gene>
    <name evidence="2" type="ORF">G3O07_14315</name>
</gene>
<protein>
    <submittedName>
        <fullName evidence="2">Uncharacterized protein</fullName>
    </submittedName>
</protein>
<feature type="transmembrane region" description="Helical" evidence="1">
    <location>
        <begin position="45"/>
        <end position="65"/>
    </location>
</feature>
<comment type="caution">
    <text evidence="2">The sequence shown here is derived from an EMBL/GenBank/DDBJ whole genome shotgun (WGS) entry which is preliminary data.</text>
</comment>
<evidence type="ECO:0000313" key="2">
    <source>
        <dbReference type="EMBL" id="NES10638.1"/>
    </source>
</evidence>
<feature type="transmembrane region" description="Helical" evidence="1">
    <location>
        <begin position="12"/>
        <end position="33"/>
    </location>
</feature>
<evidence type="ECO:0000313" key="3">
    <source>
        <dbReference type="Proteomes" id="UP000471751"/>
    </source>
</evidence>
<name>A0A6I5RTG8_9PSED</name>
<dbReference type="RefSeq" id="WP_163937075.1">
    <property type="nucleotide sequence ID" value="NZ_BMQU01000028.1"/>
</dbReference>
<keyword evidence="1" id="KW-1133">Transmembrane helix</keyword>
<dbReference type="Proteomes" id="UP000471751">
    <property type="component" value="Unassembled WGS sequence"/>
</dbReference>
<evidence type="ECO:0000256" key="1">
    <source>
        <dbReference type="SAM" id="Phobius"/>
    </source>
</evidence>
<organism evidence="2 3">
    <name type="scientific">Pseudomonas laurentiana</name>
    <dbReference type="NCBI Taxonomy" id="2364649"/>
    <lineage>
        <taxon>Bacteria</taxon>
        <taxon>Pseudomonadati</taxon>
        <taxon>Pseudomonadota</taxon>
        <taxon>Gammaproteobacteria</taxon>
        <taxon>Pseudomonadales</taxon>
        <taxon>Pseudomonadaceae</taxon>
        <taxon>Pseudomonas</taxon>
    </lineage>
</organism>
<dbReference type="EMBL" id="JAAHBT010000147">
    <property type="protein sequence ID" value="NES10638.1"/>
    <property type="molecule type" value="Genomic_DNA"/>
</dbReference>
<proteinExistence type="predicted"/>
<keyword evidence="1" id="KW-0812">Transmembrane</keyword>
<accession>A0A6I5RTG8</accession>
<reference evidence="2 3" key="1">
    <citation type="submission" date="2020-02" db="EMBL/GenBank/DDBJ databases">
        <title>Broccoli isolated Pseudomonas sp.</title>
        <authorList>
            <person name="Fujikawa T."/>
            <person name="Sawada H."/>
        </authorList>
    </citation>
    <scope>NUCLEOTIDE SEQUENCE [LARGE SCALE GENOMIC DNA]</scope>
    <source>
        <strain evidence="2 3">JCM 32154</strain>
    </source>
</reference>